<dbReference type="InterPro" id="IPR036388">
    <property type="entry name" value="WH-like_DNA-bd_sf"/>
</dbReference>
<dbReference type="SMART" id="SM00345">
    <property type="entry name" value="HTH_GNTR"/>
    <property type="match status" value="1"/>
</dbReference>
<dbReference type="RefSeq" id="WP_180283194.1">
    <property type="nucleotide sequence ID" value="NZ_JABFDB010000011.1"/>
</dbReference>
<dbReference type="CDD" id="cd07377">
    <property type="entry name" value="WHTH_GntR"/>
    <property type="match status" value="1"/>
</dbReference>
<evidence type="ECO:0000259" key="4">
    <source>
        <dbReference type="PROSITE" id="PS50949"/>
    </source>
</evidence>
<dbReference type="Pfam" id="PF00392">
    <property type="entry name" value="GntR"/>
    <property type="match status" value="1"/>
</dbReference>
<dbReference type="SUPFAM" id="SSF46785">
    <property type="entry name" value="Winged helix' DNA-binding domain"/>
    <property type="match status" value="1"/>
</dbReference>
<evidence type="ECO:0000256" key="1">
    <source>
        <dbReference type="ARBA" id="ARBA00023015"/>
    </source>
</evidence>
<dbReference type="Gene3D" id="1.10.10.10">
    <property type="entry name" value="Winged helix-like DNA-binding domain superfamily/Winged helix DNA-binding domain"/>
    <property type="match status" value="1"/>
</dbReference>
<dbReference type="EMBL" id="JABFDB010000011">
    <property type="protein sequence ID" value="NYZ21438.1"/>
    <property type="molecule type" value="Genomic_DNA"/>
</dbReference>
<keyword evidence="2" id="KW-0238">DNA-binding</keyword>
<proteinExistence type="predicted"/>
<keyword evidence="3" id="KW-0804">Transcription</keyword>
<protein>
    <submittedName>
        <fullName evidence="5">GntR family transcriptional regulator</fullName>
    </submittedName>
</protein>
<dbReference type="InterPro" id="IPR011711">
    <property type="entry name" value="GntR_C"/>
</dbReference>
<evidence type="ECO:0000313" key="6">
    <source>
        <dbReference type="Proteomes" id="UP000584642"/>
    </source>
</evidence>
<keyword evidence="6" id="KW-1185">Reference proteome</keyword>
<dbReference type="Pfam" id="PF07729">
    <property type="entry name" value="FCD"/>
    <property type="match status" value="1"/>
</dbReference>
<dbReference type="SUPFAM" id="SSF48008">
    <property type="entry name" value="GntR ligand-binding domain-like"/>
    <property type="match status" value="1"/>
</dbReference>
<dbReference type="PRINTS" id="PR00035">
    <property type="entry name" value="HTHGNTR"/>
</dbReference>
<evidence type="ECO:0000256" key="2">
    <source>
        <dbReference type="ARBA" id="ARBA00023125"/>
    </source>
</evidence>
<name>A0ABX2TE72_9PROT</name>
<organism evidence="5 6">
    <name type="scientific">Azospirillum oleiclasticum</name>
    <dbReference type="NCBI Taxonomy" id="2735135"/>
    <lineage>
        <taxon>Bacteria</taxon>
        <taxon>Pseudomonadati</taxon>
        <taxon>Pseudomonadota</taxon>
        <taxon>Alphaproteobacteria</taxon>
        <taxon>Rhodospirillales</taxon>
        <taxon>Azospirillaceae</taxon>
        <taxon>Azospirillum</taxon>
    </lineage>
</organism>
<dbReference type="InterPro" id="IPR000524">
    <property type="entry name" value="Tscrpt_reg_HTH_GntR"/>
</dbReference>
<dbReference type="InterPro" id="IPR008920">
    <property type="entry name" value="TF_FadR/GntR_C"/>
</dbReference>
<dbReference type="InterPro" id="IPR036390">
    <property type="entry name" value="WH_DNA-bd_sf"/>
</dbReference>
<dbReference type="Proteomes" id="UP000584642">
    <property type="component" value="Unassembled WGS sequence"/>
</dbReference>
<feature type="domain" description="HTH gntR-type" evidence="4">
    <location>
        <begin position="15"/>
        <end position="85"/>
    </location>
</feature>
<dbReference type="SMART" id="SM00895">
    <property type="entry name" value="FCD"/>
    <property type="match status" value="1"/>
</dbReference>
<dbReference type="PROSITE" id="PS50949">
    <property type="entry name" value="HTH_GNTR"/>
    <property type="match status" value="1"/>
</dbReference>
<dbReference type="PANTHER" id="PTHR43537:SF49">
    <property type="entry name" value="TRANSCRIPTIONAL REGULATORY PROTEIN"/>
    <property type="match status" value="1"/>
</dbReference>
<comment type="caution">
    <text evidence="5">The sequence shown here is derived from an EMBL/GenBank/DDBJ whole genome shotgun (WGS) entry which is preliminary data.</text>
</comment>
<evidence type="ECO:0000256" key="3">
    <source>
        <dbReference type="ARBA" id="ARBA00023163"/>
    </source>
</evidence>
<dbReference type="Gene3D" id="1.20.120.530">
    <property type="entry name" value="GntR ligand-binding domain-like"/>
    <property type="match status" value="1"/>
</dbReference>
<keyword evidence="1" id="KW-0805">Transcription regulation</keyword>
<evidence type="ECO:0000313" key="5">
    <source>
        <dbReference type="EMBL" id="NYZ21438.1"/>
    </source>
</evidence>
<reference evidence="5 6" key="1">
    <citation type="submission" date="2020-05" db="EMBL/GenBank/DDBJ databases">
        <title>Azospirillum oleiclasticum sp. nov, a nitrogen-fixing and heavy crude oil-emulsifying bacterium isolated from the crude oil of Yumen Oilfield.</title>
        <authorList>
            <person name="Wu D."/>
            <person name="Cai M."/>
            <person name="Zhang X."/>
        </authorList>
    </citation>
    <scope>NUCLEOTIDE SEQUENCE [LARGE SCALE GENOMIC DNA]</scope>
    <source>
        <strain evidence="5 6">ROY-1-1-2</strain>
    </source>
</reference>
<gene>
    <name evidence="5" type="ORF">HND93_17120</name>
</gene>
<sequence>MTLPAINVRPVTVGATYRAQVYRTLKQAIIAMDIYDHPSEVRLDERQLSEQLGVSRTPIREALTLLEQEGFVRLEPRRGIFLVRKTKAEIVEMIVAWAALESMAARLATQRATDADIRGLWDLFSAFDHCDPSEHMREYSDANIAFHKAIIRLSDARILQEMTENLFIHIRAIRKLTIGQDNRVERSMHDHRAIISALERRDADEAERLSREHTMGLAEHVASHGDLLDWLERFADPRGRPATVLSAAGAGSWGALRPG</sequence>
<accession>A0ABX2TE72</accession>
<dbReference type="PANTHER" id="PTHR43537">
    <property type="entry name" value="TRANSCRIPTIONAL REGULATOR, GNTR FAMILY"/>
    <property type="match status" value="1"/>
</dbReference>